<organism evidence="2 3">
    <name type="scientific">Zophobas morio</name>
    <dbReference type="NCBI Taxonomy" id="2755281"/>
    <lineage>
        <taxon>Eukaryota</taxon>
        <taxon>Metazoa</taxon>
        <taxon>Ecdysozoa</taxon>
        <taxon>Arthropoda</taxon>
        <taxon>Hexapoda</taxon>
        <taxon>Insecta</taxon>
        <taxon>Pterygota</taxon>
        <taxon>Neoptera</taxon>
        <taxon>Endopterygota</taxon>
        <taxon>Coleoptera</taxon>
        <taxon>Polyphaga</taxon>
        <taxon>Cucujiformia</taxon>
        <taxon>Tenebrionidae</taxon>
        <taxon>Zophobas</taxon>
    </lineage>
</organism>
<dbReference type="GO" id="GO:0005615">
    <property type="term" value="C:extracellular space"/>
    <property type="evidence" value="ECO:0007669"/>
    <property type="project" value="TreeGrafter"/>
</dbReference>
<dbReference type="InterPro" id="IPR006170">
    <property type="entry name" value="PBP/GOBP"/>
</dbReference>
<dbReference type="PANTHER" id="PTHR11857">
    <property type="entry name" value="ODORANT BINDING PROTEIN-RELATED"/>
    <property type="match status" value="1"/>
</dbReference>
<keyword evidence="1" id="KW-0732">Signal</keyword>
<accession>A0AA38M5T0</accession>
<dbReference type="CDD" id="cd23992">
    <property type="entry name" value="PBP_GOBP"/>
    <property type="match status" value="1"/>
</dbReference>
<proteinExistence type="predicted"/>
<dbReference type="Gene3D" id="1.10.238.20">
    <property type="entry name" value="Pheromone/general odorant binding protein domain"/>
    <property type="match status" value="1"/>
</dbReference>
<dbReference type="GO" id="GO:0007608">
    <property type="term" value="P:sensory perception of smell"/>
    <property type="evidence" value="ECO:0007669"/>
    <property type="project" value="TreeGrafter"/>
</dbReference>
<gene>
    <name evidence="2" type="ORF">Zmor_026752</name>
</gene>
<keyword evidence="3" id="KW-1185">Reference proteome</keyword>
<name>A0AA38M5T0_9CUCU</name>
<dbReference type="EMBL" id="JALNTZ010000008">
    <property type="protein sequence ID" value="KAJ3644079.1"/>
    <property type="molecule type" value="Genomic_DNA"/>
</dbReference>
<dbReference type="Proteomes" id="UP001168821">
    <property type="component" value="Unassembled WGS sequence"/>
</dbReference>
<reference evidence="2" key="1">
    <citation type="journal article" date="2023" name="G3 (Bethesda)">
        <title>Whole genome assemblies of Zophobas morio and Tenebrio molitor.</title>
        <authorList>
            <person name="Kaur S."/>
            <person name="Stinson S.A."/>
            <person name="diCenzo G.C."/>
        </authorList>
    </citation>
    <scope>NUCLEOTIDE SEQUENCE</scope>
    <source>
        <strain evidence="2">QUZm001</strain>
    </source>
</reference>
<comment type="caution">
    <text evidence="2">The sequence shown here is derived from an EMBL/GenBank/DDBJ whole genome shotgun (WGS) entry which is preliminary data.</text>
</comment>
<dbReference type="GO" id="GO:0005549">
    <property type="term" value="F:odorant binding"/>
    <property type="evidence" value="ECO:0007669"/>
    <property type="project" value="InterPro"/>
</dbReference>
<dbReference type="AlphaFoldDB" id="A0AA38M5T0"/>
<dbReference type="InterPro" id="IPR036728">
    <property type="entry name" value="PBP_GOBP_sf"/>
</dbReference>
<protein>
    <submittedName>
        <fullName evidence="2">Uncharacterized protein</fullName>
    </submittedName>
</protein>
<evidence type="ECO:0000313" key="2">
    <source>
        <dbReference type="EMBL" id="KAJ3644079.1"/>
    </source>
</evidence>
<sequence length="192" mass="21556">MGNNCLWHSDSHRRVAEADRERSLMDGRMGAFCPCRTGFCAFLGKSRLLGKLRAWIRQGEVAIEDIIDELEEVGKMCAEREGATEADMVDLEEENFPPSRHAAKCVIACFYEHYKIMGVDGTFNKQVINGVFSELKAENEELYRQVMKIINVCYDKPNIVSNDRCETASAVATCIKRGADAVGLNLESFMTD</sequence>
<dbReference type="SMART" id="SM00708">
    <property type="entry name" value="PhBP"/>
    <property type="match status" value="1"/>
</dbReference>
<dbReference type="PANTHER" id="PTHR11857:SF42">
    <property type="entry name" value="GENERAL ODORANT-BINDING PROTEIN 19D-RELATED"/>
    <property type="match status" value="1"/>
</dbReference>
<evidence type="ECO:0000256" key="1">
    <source>
        <dbReference type="ARBA" id="ARBA00022729"/>
    </source>
</evidence>
<dbReference type="Pfam" id="PF01395">
    <property type="entry name" value="PBP_GOBP"/>
    <property type="match status" value="1"/>
</dbReference>
<dbReference type="SUPFAM" id="SSF47565">
    <property type="entry name" value="Insect pheromone/odorant-binding proteins"/>
    <property type="match status" value="1"/>
</dbReference>
<evidence type="ECO:0000313" key="3">
    <source>
        <dbReference type="Proteomes" id="UP001168821"/>
    </source>
</evidence>